<dbReference type="STRING" id="1802628.A2890_02105"/>
<dbReference type="PRINTS" id="PR00153">
    <property type="entry name" value="CSAPPISMRASE"/>
</dbReference>
<gene>
    <name evidence="7" type="ORF">A2890_02105</name>
</gene>
<dbReference type="PROSITE" id="PS50072">
    <property type="entry name" value="CSA_PPIASE_2"/>
    <property type="match status" value="1"/>
</dbReference>
<comment type="similarity">
    <text evidence="2 5">Belongs to the cyclophilin-type PPIase family.</text>
</comment>
<evidence type="ECO:0000313" key="8">
    <source>
        <dbReference type="Proteomes" id="UP000176967"/>
    </source>
</evidence>
<dbReference type="InterPro" id="IPR024936">
    <property type="entry name" value="Cyclophilin-type_PPIase"/>
</dbReference>
<sequence>MERPMVLIDTSLGNMIFELYPEVAPETVANFLKLAESGFWEEGENHASSFYRVVPGFVAQGGPLNGDDEPIDGTPIKGEFGPIGHDRGVLSMARAEDPNSASCHFFICLAMADRLDGKYASFGRLITGEDVLHEIEMSERTDGLDGKQSWPVDPIKIQRVRELWPSS</sequence>
<dbReference type="PANTHER" id="PTHR45625:SF4">
    <property type="entry name" value="PEPTIDYLPROLYL ISOMERASE DOMAIN AND WD REPEAT-CONTAINING PROTEIN 1"/>
    <property type="match status" value="1"/>
</dbReference>
<keyword evidence="4 5" id="KW-0413">Isomerase</keyword>
<dbReference type="Proteomes" id="UP000176967">
    <property type="component" value="Unassembled WGS sequence"/>
</dbReference>
<comment type="function">
    <text evidence="1 5">PPIases accelerate the folding of proteins. It catalyzes the cis-trans isomerization of proline imidic peptide bonds in oligopeptides.</text>
</comment>
<comment type="caution">
    <text evidence="7">The sequence shown here is derived from an EMBL/GenBank/DDBJ whole genome shotgun (WGS) entry which is preliminary data.</text>
</comment>
<dbReference type="PANTHER" id="PTHR45625">
    <property type="entry name" value="PEPTIDYL-PROLYL CIS-TRANS ISOMERASE-RELATED"/>
    <property type="match status" value="1"/>
</dbReference>
<evidence type="ECO:0000256" key="4">
    <source>
        <dbReference type="ARBA" id="ARBA00023235"/>
    </source>
</evidence>
<comment type="catalytic activity">
    <reaction evidence="5">
        <text>[protein]-peptidylproline (omega=180) = [protein]-peptidylproline (omega=0)</text>
        <dbReference type="Rhea" id="RHEA:16237"/>
        <dbReference type="Rhea" id="RHEA-COMP:10747"/>
        <dbReference type="Rhea" id="RHEA-COMP:10748"/>
        <dbReference type="ChEBI" id="CHEBI:83833"/>
        <dbReference type="ChEBI" id="CHEBI:83834"/>
        <dbReference type="EC" id="5.2.1.8"/>
    </reaction>
</comment>
<evidence type="ECO:0000256" key="3">
    <source>
        <dbReference type="ARBA" id="ARBA00023110"/>
    </source>
</evidence>
<accession>A0A1F4VRK2</accession>
<dbReference type="InterPro" id="IPR002130">
    <property type="entry name" value="Cyclophilin-type_PPIase_dom"/>
</dbReference>
<keyword evidence="3 5" id="KW-0697">Rotamase</keyword>
<dbReference type="PIRSF" id="PIRSF001467">
    <property type="entry name" value="Peptidylpro_ismrse"/>
    <property type="match status" value="1"/>
</dbReference>
<evidence type="ECO:0000256" key="2">
    <source>
        <dbReference type="ARBA" id="ARBA00007365"/>
    </source>
</evidence>
<reference evidence="7 8" key="1">
    <citation type="journal article" date="2016" name="Nat. Commun.">
        <title>Thousands of microbial genomes shed light on interconnected biogeochemical processes in an aquifer system.</title>
        <authorList>
            <person name="Anantharaman K."/>
            <person name="Brown C.T."/>
            <person name="Hug L.A."/>
            <person name="Sharon I."/>
            <person name="Castelle C.J."/>
            <person name="Probst A.J."/>
            <person name="Thomas B.C."/>
            <person name="Singh A."/>
            <person name="Wilkins M.J."/>
            <person name="Karaoz U."/>
            <person name="Brodie E.L."/>
            <person name="Williams K.H."/>
            <person name="Hubbard S.S."/>
            <person name="Banfield J.F."/>
        </authorList>
    </citation>
    <scope>NUCLEOTIDE SEQUENCE [LARGE SCALE GENOMIC DNA]</scope>
</reference>
<feature type="domain" description="PPIase cyclophilin-type" evidence="6">
    <location>
        <begin position="9"/>
        <end position="162"/>
    </location>
</feature>
<dbReference type="InterPro" id="IPR029000">
    <property type="entry name" value="Cyclophilin-like_dom_sf"/>
</dbReference>
<dbReference type="Gene3D" id="2.40.100.10">
    <property type="entry name" value="Cyclophilin-like"/>
    <property type="match status" value="1"/>
</dbReference>
<organism evidence="7 8">
    <name type="scientific">candidate division WWE3 bacterium RIFCSPLOWO2_01_FULL_53_14</name>
    <dbReference type="NCBI Taxonomy" id="1802628"/>
    <lineage>
        <taxon>Bacteria</taxon>
        <taxon>Katanobacteria</taxon>
    </lineage>
</organism>
<dbReference type="EC" id="5.2.1.8" evidence="5"/>
<dbReference type="CDD" id="cd00317">
    <property type="entry name" value="cyclophilin"/>
    <property type="match status" value="1"/>
</dbReference>
<proteinExistence type="inferred from homology"/>
<protein>
    <recommendedName>
        <fullName evidence="5">Peptidyl-prolyl cis-trans isomerase</fullName>
        <shortName evidence="5">PPIase</shortName>
        <ecNumber evidence="5">5.2.1.8</ecNumber>
    </recommendedName>
</protein>
<dbReference type="EMBL" id="MEVL01000037">
    <property type="protein sequence ID" value="OGC59675.1"/>
    <property type="molecule type" value="Genomic_DNA"/>
</dbReference>
<dbReference type="GO" id="GO:0003755">
    <property type="term" value="F:peptidyl-prolyl cis-trans isomerase activity"/>
    <property type="evidence" value="ECO:0007669"/>
    <property type="project" value="UniProtKB-UniRule"/>
</dbReference>
<evidence type="ECO:0000256" key="5">
    <source>
        <dbReference type="RuleBase" id="RU363019"/>
    </source>
</evidence>
<dbReference type="InterPro" id="IPR044666">
    <property type="entry name" value="Cyclophilin_A-like"/>
</dbReference>
<dbReference type="Pfam" id="PF00160">
    <property type="entry name" value="Pro_isomerase"/>
    <property type="match status" value="1"/>
</dbReference>
<evidence type="ECO:0000259" key="6">
    <source>
        <dbReference type="PROSITE" id="PS50072"/>
    </source>
</evidence>
<evidence type="ECO:0000256" key="1">
    <source>
        <dbReference type="ARBA" id="ARBA00002388"/>
    </source>
</evidence>
<dbReference type="AlphaFoldDB" id="A0A1F4VRK2"/>
<evidence type="ECO:0000313" key="7">
    <source>
        <dbReference type="EMBL" id="OGC59675.1"/>
    </source>
</evidence>
<name>A0A1F4VRK2_UNCKA</name>
<dbReference type="SUPFAM" id="SSF50891">
    <property type="entry name" value="Cyclophilin-like"/>
    <property type="match status" value="1"/>
</dbReference>